<name>A0A6J7R007_9ZZZZ</name>
<sequence length="57" mass="6328">MYLQVRTAWECLDSLQQAPLPALLRDAYLRLETAGVVPGDELALVDEWLDALAVLDS</sequence>
<organism evidence="1">
    <name type="scientific">freshwater metagenome</name>
    <dbReference type="NCBI Taxonomy" id="449393"/>
    <lineage>
        <taxon>unclassified sequences</taxon>
        <taxon>metagenomes</taxon>
        <taxon>ecological metagenomes</taxon>
    </lineage>
</organism>
<evidence type="ECO:0000313" key="1">
    <source>
        <dbReference type="EMBL" id="CAB5023310.1"/>
    </source>
</evidence>
<reference evidence="1" key="1">
    <citation type="submission" date="2020-05" db="EMBL/GenBank/DDBJ databases">
        <authorList>
            <person name="Chiriac C."/>
            <person name="Salcher M."/>
            <person name="Ghai R."/>
            <person name="Kavagutti S V."/>
        </authorList>
    </citation>
    <scope>NUCLEOTIDE SEQUENCE</scope>
</reference>
<gene>
    <name evidence="1" type="ORF">UFOPK3992_01839</name>
</gene>
<dbReference type="AlphaFoldDB" id="A0A6J7R007"/>
<dbReference type="EMBL" id="CAFBOZ010000322">
    <property type="protein sequence ID" value="CAB5023310.1"/>
    <property type="molecule type" value="Genomic_DNA"/>
</dbReference>
<protein>
    <submittedName>
        <fullName evidence="1">Unannotated protein</fullName>
    </submittedName>
</protein>
<accession>A0A6J7R007</accession>
<proteinExistence type="predicted"/>